<gene>
    <name evidence="1" type="ORF">ACGRQ9_08800</name>
</gene>
<name>A0ABW7IVB4_9VIBR</name>
<comment type="caution">
    <text evidence="1">The sequence shown here is derived from an EMBL/GenBank/DDBJ whole genome shotgun (WGS) entry which is preliminary data.</text>
</comment>
<dbReference type="Proteomes" id="UP001607151">
    <property type="component" value="Unassembled WGS sequence"/>
</dbReference>
<keyword evidence="2" id="KW-1185">Reference proteome</keyword>
<evidence type="ECO:0000313" key="2">
    <source>
        <dbReference type="Proteomes" id="UP001607151"/>
    </source>
</evidence>
<reference evidence="1 2" key="1">
    <citation type="submission" date="2024-10" db="EMBL/GenBank/DDBJ databases">
        <authorList>
            <person name="Yibar A."/>
            <person name="Saticioglu I.B."/>
            <person name="Duman M."/>
            <person name="Ajmi N."/>
            <person name="Gurler F."/>
            <person name="Ay H."/>
            <person name="Onuk E."/>
            <person name="Guler S."/>
            <person name="Romalde J.L."/>
        </authorList>
    </citation>
    <scope>NUCLEOTIDE SEQUENCE [LARGE SCALE GENOMIC DNA]</scope>
    <source>
        <strain evidence="1 2">14-MA-B</strain>
    </source>
</reference>
<sequence>MSTTKSSHTPEDIISIFNQTFYSSYNTLLVRGEDEPIYLPADENVDYHRIIFAHGFFASAMHEIAHWCVAGPERRLLEDFGYWYEPDGRTAEVQAEFEKVEIRPQAYEWILSVSAGFPFSVSCDNLNGDFEPDRLSFMTKVQQEVVNILEQGLPVRVAMLSNALQSHYQTPPLKAEQFVVV</sequence>
<dbReference type="GO" id="GO:0003746">
    <property type="term" value="F:translation elongation factor activity"/>
    <property type="evidence" value="ECO:0007669"/>
    <property type="project" value="UniProtKB-KW"/>
</dbReference>
<proteinExistence type="predicted"/>
<organism evidence="1 2">
    <name type="scientific">Vibrio rumoiensis</name>
    <dbReference type="NCBI Taxonomy" id="76258"/>
    <lineage>
        <taxon>Bacteria</taxon>
        <taxon>Pseudomonadati</taxon>
        <taxon>Pseudomonadota</taxon>
        <taxon>Gammaproteobacteria</taxon>
        <taxon>Vibrionales</taxon>
        <taxon>Vibrionaceae</taxon>
        <taxon>Vibrio</taxon>
    </lineage>
</organism>
<dbReference type="EMBL" id="JBIHSN010000002">
    <property type="protein sequence ID" value="MFH0265585.1"/>
    <property type="molecule type" value="Genomic_DNA"/>
</dbReference>
<evidence type="ECO:0000313" key="1">
    <source>
        <dbReference type="EMBL" id="MFH0265585.1"/>
    </source>
</evidence>
<dbReference type="Pfam" id="PF04315">
    <property type="entry name" value="EpmC"/>
    <property type="match status" value="1"/>
</dbReference>
<accession>A0ABW7IVB4</accession>
<protein>
    <submittedName>
        <fullName evidence="1">Elongation factor P hydroxylase</fullName>
    </submittedName>
</protein>
<dbReference type="InterPro" id="IPR007411">
    <property type="entry name" value="EpmC"/>
</dbReference>
<keyword evidence="1" id="KW-0251">Elongation factor</keyword>
<dbReference type="RefSeq" id="WP_394607723.1">
    <property type="nucleotide sequence ID" value="NZ_JBIHSN010000002.1"/>
</dbReference>
<keyword evidence="1" id="KW-0648">Protein biosynthesis</keyword>